<proteinExistence type="predicted"/>
<dbReference type="SUPFAM" id="SSF56801">
    <property type="entry name" value="Acetyl-CoA synthetase-like"/>
    <property type="match status" value="1"/>
</dbReference>
<accession>A0A9P9KDT6</accession>
<dbReference type="EMBL" id="JAGMUX010000007">
    <property type="protein sequence ID" value="KAH7253691.1"/>
    <property type="molecule type" value="Genomic_DNA"/>
</dbReference>
<gene>
    <name evidence="2" type="ORF">BKA55DRAFT_663129</name>
</gene>
<keyword evidence="1" id="KW-0560">Oxidoreductase</keyword>
<dbReference type="Gene3D" id="3.40.50.12780">
    <property type="entry name" value="N-terminal domain of ligase-like"/>
    <property type="match status" value="1"/>
</dbReference>
<sequence length="753" mass="85227">MHGLSRLTRFGFLGPICPHHSIRCHGTIALQHRLRVLDAPHIDWARDPRHVDQVASELETTGILQIRLGFPDDSSDYLKELVLSLHKHHDHCLPISHSVTRGWFWDVRPKSASHAGAHQARSETMSEFSWHTDCSYEDPLPRYFALQVLQHDRYGGGTLSAMNVATLIEFLSPEARRALMAPDFRIEIPLEFNKDPTKSFITGSILAPDLHSTIIRYRGDTITPLTTRAEEALEELRAVLMRREVQVYSTMHLRSSDLPKGSIILMDNRRWMHARNEIKDPERHLRRIVMSPSPTYSLADVLAVARMHPFYCAAQYPPDEDIIQDAREKAGLKLEQPDLKSWPLLRKKDLYTVIERLINDTDPENTYRHNVYTSVTGGGGGVLKPLFFATDALENRRHRTLFGEFLKKLGIIERGDWVLSTHHGGSLYRSLDLALEILENAGASVLAAGHHCPPATVAQILQDFNVNVLAGDSSQIISIVHHISAMPDRKKSIRIRKVIYTSEGLSMMQRAQIYKVLGPVLIYSILGSAEAGPYGASSPFLVDLDPYSNYNDFIIDTRMTMMEIFPLSCSVGESDWIPERLPDGETGVIAQTVLTRLRHPVIRYITGDIGSLHPLPQMAVGRIAKHDLRHYRVLRLRGRDHRFSFMWDGCDFQFDNLNTVLSDPQLGVLLWQVILDKMQPSQEISLEVRVLNSQGPGDTEHLQTLLDRLKACLDVSALNAHKFKMTFVNDVLGFELSGTGRKVIRFVDHSSSY</sequence>
<dbReference type="PANTHER" id="PTHR43845:SF1">
    <property type="entry name" value="BLR5969 PROTEIN"/>
    <property type="match status" value="1"/>
</dbReference>
<organism evidence="2 3">
    <name type="scientific">Fusarium redolens</name>
    <dbReference type="NCBI Taxonomy" id="48865"/>
    <lineage>
        <taxon>Eukaryota</taxon>
        <taxon>Fungi</taxon>
        <taxon>Dikarya</taxon>
        <taxon>Ascomycota</taxon>
        <taxon>Pezizomycotina</taxon>
        <taxon>Sordariomycetes</taxon>
        <taxon>Hypocreomycetidae</taxon>
        <taxon>Hypocreales</taxon>
        <taxon>Nectriaceae</taxon>
        <taxon>Fusarium</taxon>
        <taxon>Fusarium redolens species complex</taxon>
    </lineage>
</organism>
<reference evidence="2" key="1">
    <citation type="journal article" date="2021" name="Nat. Commun.">
        <title>Genetic determinants of endophytism in the Arabidopsis root mycobiome.</title>
        <authorList>
            <person name="Mesny F."/>
            <person name="Miyauchi S."/>
            <person name="Thiergart T."/>
            <person name="Pickel B."/>
            <person name="Atanasova L."/>
            <person name="Karlsson M."/>
            <person name="Huettel B."/>
            <person name="Barry K.W."/>
            <person name="Haridas S."/>
            <person name="Chen C."/>
            <person name="Bauer D."/>
            <person name="Andreopoulos W."/>
            <person name="Pangilinan J."/>
            <person name="LaButti K."/>
            <person name="Riley R."/>
            <person name="Lipzen A."/>
            <person name="Clum A."/>
            <person name="Drula E."/>
            <person name="Henrissat B."/>
            <person name="Kohler A."/>
            <person name="Grigoriev I.V."/>
            <person name="Martin F.M."/>
            <person name="Hacquard S."/>
        </authorList>
    </citation>
    <scope>NUCLEOTIDE SEQUENCE</scope>
    <source>
        <strain evidence="2">MPI-CAGE-AT-0023</strain>
    </source>
</reference>
<dbReference type="AlphaFoldDB" id="A0A9P9KDT6"/>
<evidence type="ECO:0000256" key="1">
    <source>
        <dbReference type="ARBA" id="ARBA00023002"/>
    </source>
</evidence>
<dbReference type="OrthoDB" id="10047078at2759"/>
<comment type="caution">
    <text evidence="2">The sequence shown here is derived from an EMBL/GenBank/DDBJ whole genome shotgun (WGS) entry which is preliminary data.</text>
</comment>
<dbReference type="SUPFAM" id="SSF51197">
    <property type="entry name" value="Clavaminate synthase-like"/>
    <property type="match status" value="1"/>
</dbReference>
<dbReference type="PANTHER" id="PTHR43845">
    <property type="entry name" value="BLR5969 PROTEIN"/>
    <property type="match status" value="1"/>
</dbReference>
<dbReference type="Gene3D" id="3.60.130.10">
    <property type="entry name" value="Clavaminate synthase-like"/>
    <property type="match status" value="1"/>
</dbReference>
<evidence type="ECO:0000313" key="3">
    <source>
        <dbReference type="Proteomes" id="UP000720189"/>
    </source>
</evidence>
<dbReference type="Proteomes" id="UP000720189">
    <property type="component" value="Unassembled WGS sequence"/>
</dbReference>
<dbReference type="GeneID" id="70227607"/>
<dbReference type="GO" id="GO:0016491">
    <property type="term" value="F:oxidoreductase activity"/>
    <property type="evidence" value="ECO:0007669"/>
    <property type="project" value="UniProtKB-KW"/>
</dbReference>
<evidence type="ECO:0008006" key="4">
    <source>
        <dbReference type="Google" id="ProtNLM"/>
    </source>
</evidence>
<evidence type="ECO:0000313" key="2">
    <source>
        <dbReference type="EMBL" id="KAH7253691.1"/>
    </source>
</evidence>
<dbReference type="InterPro" id="IPR042099">
    <property type="entry name" value="ANL_N_sf"/>
</dbReference>
<keyword evidence="3" id="KW-1185">Reference proteome</keyword>
<name>A0A9P9KDT6_FUSRE</name>
<dbReference type="RefSeq" id="XP_046049938.1">
    <property type="nucleotide sequence ID" value="XM_046197653.1"/>
</dbReference>
<dbReference type="InterPro" id="IPR042098">
    <property type="entry name" value="TauD-like_sf"/>
</dbReference>
<protein>
    <recommendedName>
        <fullName evidence="4">TauD/TfdA-like domain-containing protein</fullName>
    </recommendedName>
</protein>